<comment type="caution">
    <text evidence="8">The sequence shown here is derived from an EMBL/GenBank/DDBJ whole genome shotgun (WGS) entry which is preliminary data.</text>
</comment>
<evidence type="ECO:0000256" key="3">
    <source>
        <dbReference type="ARBA" id="ARBA00022475"/>
    </source>
</evidence>
<evidence type="ECO:0000313" key="8">
    <source>
        <dbReference type="EMBL" id="GGC47068.1"/>
    </source>
</evidence>
<accession>A0A916TWI6</accession>
<dbReference type="EMBL" id="BMGG01000001">
    <property type="protein sequence ID" value="GGC47068.1"/>
    <property type="molecule type" value="Genomic_DNA"/>
</dbReference>
<organism evidence="8 9">
    <name type="scientific">Chelatococcus reniformis</name>
    <dbReference type="NCBI Taxonomy" id="1494448"/>
    <lineage>
        <taxon>Bacteria</taxon>
        <taxon>Pseudomonadati</taxon>
        <taxon>Pseudomonadota</taxon>
        <taxon>Alphaproteobacteria</taxon>
        <taxon>Hyphomicrobiales</taxon>
        <taxon>Chelatococcaceae</taxon>
        <taxon>Chelatococcus</taxon>
    </lineage>
</organism>
<evidence type="ECO:0000313" key="9">
    <source>
        <dbReference type="Proteomes" id="UP000637002"/>
    </source>
</evidence>
<evidence type="ECO:0000256" key="4">
    <source>
        <dbReference type="ARBA" id="ARBA00022692"/>
    </source>
</evidence>
<dbReference type="InterPro" id="IPR002771">
    <property type="entry name" value="Multi_antbiot-R_MarC"/>
</dbReference>
<evidence type="ECO:0000256" key="2">
    <source>
        <dbReference type="ARBA" id="ARBA00009784"/>
    </source>
</evidence>
<proteinExistence type="inferred from homology"/>
<evidence type="ECO:0000256" key="5">
    <source>
        <dbReference type="ARBA" id="ARBA00022989"/>
    </source>
</evidence>
<dbReference type="GO" id="GO:0005886">
    <property type="term" value="C:plasma membrane"/>
    <property type="evidence" value="ECO:0007669"/>
    <property type="project" value="UniProtKB-SubCell"/>
</dbReference>
<gene>
    <name evidence="8" type="ORF">GCM10010994_02750</name>
</gene>
<reference evidence="8" key="2">
    <citation type="submission" date="2020-09" db="EMBL/GenBank/DDBJ databases">
        <authorList>
            <person name="Sun Q."/>
            <person name="Zhou Y."/>
        </authorList>
    </citation>
    <scope>NUCLEOTIDE SEQUENCE</scope>
    <source>
        <strain evidence="8">CGMCC 1.12919</strain>
    </source>
</reference>
<sequence length="211" mass="22042">MDWVTTTKLFAALFAIMNPLSTIPVFLALTADQPPAERRRAMVGMIVTIAVGSLVCALAGQQLLAMFGIDVSHFRLAGGLIVLLIALSMLHGEDSSAHHGTEAERQTFETATNVGIYPLGIPIAFGPGTMATIIVFAQTATGPAGLIGYYAGLIGYLVFFAILLACAPLLASRLSPTALSISKRVMGIILAAIAAEMIVGALGDLFPGWRA</sequence>
<feature type="transmembrane region" description="Helical" evidence="7">
    <location>
        <begin position="184"/>
        <end position="203"/>
    </location>
</feature>
<dbReference type="NCBIfam" id="TIGR00427">
    <property type="entry name" value="NAAT family transporter"/>
    <property type="match status" value="1"/>
</dbReference>
<feature type="transmembrane region" description="Helical" evidence="7">
    <location>
        <begin position="6"/>
        <end position="29"/>
    </location>
</feature>
<keyword evidence="5 7" id="KW-1133">Transmembrane helix</keyword>
<evidence type="ECO:0000256" key="6">
    <source>
        <dbReference type="ARBA" id="ARBA00023136"/>
    </source>
</evidence>
<dbReference type="PANTHER" id="PTHR33508">
    <property type="entry name" value="UPF0056 MEMBRANE PROTEIN YHCE"/>
    <property type="match status" value="1"/>
</dbReference>
<keyword evidence="9" id="KW-1185">Reference proteome</keyword>
<dbReference type="Proteomes" id="UP000637002">
    <property type="component" value="Unassembled WGS sequence"/>
</dbReference>
<evidence type="ECO:0000256" key="1">
    <source>
        <dbReference type="ARBA" id="ARBA00004651"/>
    </source>
</evidence>
<dbReference type="AlphaFoldDB" id="A0A916TWI6"/>
<feature type="transmembrane region" description="Helical" evidence="7">
    <location>
        <begin position="41"/>
        <end position="60"/>
    </location>
</feature>
<keyword evidence="6 7" id="KW-0472">Membrane</keyword>
<feature type="transmembrane region" description="Helical" evidence="7">
    <location>
        <begin position="149"/>
        <end position="172"/>
    </location>
</feature>
<reference evidence="8" key="1">
    <citation type="journal article" date="2014" name="Int. J. Syst. Evol. Microbiol.">
        <title>Complete genome sequence of Corynebacterium casei LMG S-19264T (=DSM 44701T), isolated from a smear-ripened cheese.</title>
        <authorList>
            <consortium name="US DOE Joint Genome Institute (JGI-PGF)"/>
            <person name="Walter F."/>
            <person name="Albersmeier A."/>
            <person name="Kalinowski J."/>
            <person name="Ruckert C."/>
        </authorList>
    </citation>
    <scope>NUCLEOTIDE SEQUENCE</scope>
    <source>
        <strain evidence="8">CGMCC 1.12919</strain>
    </source>
</reference>
<evidence type="ECO:0000256" key="7">
    <source>
        <dbReference type="RuleBase" id="RU362048"/>
    </source>
</evidence>
<name>A0A916TWI6_9HYPH</name>
<comment type="subcellular location">
    <subcellularLocation>
        <location evidence="1 7">Cell membrane</location>
        <topology evidence="1 7">Multi-pass membrane protein</topology>
    </subcellularLocation>
</comment>
<keyword evidence="4 7" id="KW-0812">Transmembrane</keyword>
<protein>
    <recommendedName>
        <fullName evidence="7">UPF0056 membrane protein</fullName>
    </recommendedName>
</protein>
<feature type="transmembrane region" description="Helical" evidence="7">
    <location>
        <begin position="114"/>
        <end position="137"/>
    </location>
</feature>
<dbReference type="PANTHER" id="PTHR33508:SF1">
    <property type="entry name" value="UPF0056 MEMBRANE PROTEIN YHCE"/>
    <property type="match status" value="1"/>
</dbReference>
<feature type="transmembrane region" description="Helical" evidence="7">
    <location>
        <begin position="72"/>
        <end position="90"/>
    </location>
</feature>
<comment type="similarity">
    <text evidence="2 7">Belongs to the UPF0056 (MarC) family.</text>
</comment>
<keyword evidence="3" id="KW-1003">Cell membrane</keyword>
<dbReference type="Pfam" id="PF01914">
    <property type="entry name" value="MarC"/>
    <property type="match status" value="1"/>
</dbReference>
<dbReference type="RefSeq" id="WP_244641679.1">
    <property type="nucleotide sequence ID" value="NZ_BMGG01000001.1"/>
</dbReference>